<dbReference type="Proteomes" id="UP000654075">
    <property type="component" value="Unassembled WGS sequence"/>
</dbReference>
<dbReference type="Gene3D" id="3.90.1200.10">
    <property type="match status" value="1"/>
</dbReference>
<dbReference type="PANTHER" id="PTHR11012">
    <property type="entry name" value="PROTEIN KINASE-LIKE DOMAIN-CONTAINING"/>
    <property type="match status" value="1"/>
</dbReference>
<dbReference type="AlphaFoldDB" id="A0A813GH81"/>
<dbReference type="InterPro" id="IPR015897">
    <property type="entry name" value="CHK_kinase-like"/>
</dbReference>
<feature type="domain" description="CHK kinase-like" evidence="1">
    <location>
        <begin position="141"/>
        <end position="322"/>
    </location>
</feature>
<proteinExistence type="predicted"/>
<comment type="caution">
    <text evidence="2">The sequence shown here is derived from an EMBL/GenBank/DDBJ whole genome shotgun (WGS) entry which is preliminary data.</text>
</comment>
<accession>A0A813GH81</accession>
<dbReference type="SMART" id="SM00587">
    <property type="entry name" value="CHK"/>
    <property type="match status" value="1"/>
</dbReference>
<protein>
    <recommendedName>
        <fullName evidence="1">CHK kinase-like domain-containing protein</fullName>
    </recommendedName>
</protein>
<gene>
    <name evidence="2" type="ORF">PGLA1383_LOCUS42541</name>
</gene>
<evidence type="ECO:0000259" key="1">
    <source>
        <dbReference type="SMART" id="SM00587"/>
    </source>
</evidence>
<evidence type="ECO:0000313" key="3">
    <source>
        <dbReference type="Proteomes" id="UP000654075"/>
    </source>
</evidence>
<evidence type="ECO:0000313" key="2">
    <source>
        <dbReference type="EMBL" id="CAE8625547.1"/>
    </source>
</evidence>
<dbReference type="SUPFAM" id="SSF56112">
    <property type="entry name" value="Protein kinase-like (PK-like)"/>
    <property type="match status" value="1"/>
</dbReference>
<dbReference type="InterPro" id="IPR004119">
    <property type="entry name" value="EcKL"/>
</dbReference>
<keyword evidence="3" id="KW-1185">Reference proteome</keyword>
<name>A0A813GH81_POLGL</name>
<dbReference type="OrthoDB" id="411145at2759"/>
<dbReference type="EMBL" id="CAJNNV010028715">
    <property type="protein sequence ID" value="CAE8625547.1"/>
    <property type="molecule type" value="Genomic_DNA"/>
</dbReference>
<organism evidence="2 3">
    <name type="scientific">Polarella glacialis</name>
    <name type="common">Dinoflagellate</name>
    <dbReference type="NCBI Taxonomy" id="89957"/>
    <lineage>
        <taxon>Eukaryota</taxon>
        <taxon>Sar</taxon>
        <taxon>Alveolata</taxon>
        <taxon>Dinophyceae</taxon>
        <taxon>Suessiales</taxon>
        <taxon>Suessiaceae</taxon>
        <taxon>Polarella</taxon>
    </lineage>
</organism>
<dbReference type="Pfam" id="PF02958">
    <property type="entry name" value="EcKL"/>
    <property type="match status" value="1"/>
</dbReference>
<dbReference type="PANTHER" id="PTHR11012:SF30">
    <property type="entry name" value="PROTEIN KINASE-LIKE DOMAIN-CONTAINING"/>
    <property type="match status" value="1"/>
</dbReference>
<dbReference type="InterPro" id="IPR011009">
    <property type="entry name" value="Kinase-like_dom_sf"/>
</dbReference>
<reference evidence="2" key="1">
    <citation type="submission" date="2021-02" db="EMBL/GenBank/DDBJ databases">
        <authorList>
            <person name="Dougan E. K."/>
            <person name="Rhodes N."/>
            <person name="Thang M."/>
            <person name="Chan C."/>
        </authorList>
    </citation>
    <scope>NUCLEOTIDE SEQUENCE</scope>
</reference>
<sequence length="403" mass="43382">MASDLVPPRPLTAAWLRSCASDAASWPELVEGEVQEQALQVGEEGVNSEVTQLRVLRAGGLERLLIVKRAARGPALGVALFQRWYQRERGFYAELAPWLSALSATAAHNNNNYNNSAALQLPGCVALGPASLGPAAETFCLVLEHLAPPEWHAAEPARGCSAEEATSAVAALAWLHGCGLAEPARLACSSWLPLTPVHLEYGPQVQAYYAGAWSQVRDELPQGTLSPSAVAICESLCESYPMLLRRLAQPPCTLVHGDFRLENLRFKAGAVAAFDWQFCCKARGAYDLAYFLALSLSPIRRREQESQLRRTYTEAVQRLASKTADAALAELDLDLCVAVLLILASFVMGAATAPEETQEMHWRSLSWLGQAACEWNAGRVLPGGLSGLGSSGFRPEISVGAGF</sequence>